<evidence type="ECO:0000313" key="2">
    <source>
        <dbReference type="EMBL" id="OAB87021.1"/>
    </source>
</evidence>
<accession>A0A176QB97</accession>
<evidence type="ECO:0000313" key="3">
    <source>
        <dbReference type="Proteomes" id="UP000076976"/>
    </source>
</evidence>
<evidence type="ECO:0000256" key="1">
    <source>
        <dbReference type="SAM" id="MobiDB-lite"/>
    </source>
</evidence>
<protein>
    <recommendedName>
        <fullName evidence="4">DUF3775 domain-containing protein</fullName>
    </recommendedName>
</protein>
<dbReference type="AlphaFoldDB" id="A0A176QB97"/>
<reference evidence="2 3" key="1">
    <citation type="submission" date="2016-01" db="EMBL/GenBank/DDBJ databases">
        <title>Janibacter melonis strain CD11_4 genome sequencing and assembly.</title>
        <authorList>
            <person name="Nair G.R."/>
            <person name="Kaur G."/>
            <person name="Chander A.M."/>
            <person name="Mayilraj S."/>
        </authorList>
    </citation>
    <scope>NUCLEOTIDE SEQUENCE [LARGE SCALE GENOMIC DNA]</scope>
    <source>
        <strain evidence="2 3">CD11-4</strain>
    </source>
</reference>
<dbReference type="STRING" id="262209.AWH69_11600"/>
<sequence length="82" mass="8780">MSKYSAEELDAAREAAQNAVDTATSWDYSAGETKIADKLREGLDEAQVEVEPAELERLVAEIDALSTDESAGPPTVRAATPR</sequence>
<proteinExistence type="predicted"/>
<dbReference type="EMBL" id="LQZG01000003">
    <property type="protein sequence ID" value="OAB87021.1"/>
    <property type="molecule type" value="Genomic_DNA"/>
</dbReference>
<feature type="region of interest" description="Disordered" evidence="1">
    <location>
        <begin position="1"/>
        <end position="24"/>
    </location>
</feature>
<evidence type="ECO:0008006" key="4">
    <source>
        <dbReference type="Google" id="ProtNLM"/>
    </source>
</evidence>
<gene>
    <name evidence="2" type="ORF">AWH69_11600</name>
</gene>
<comment type="caution">
    <text evidence="2">The sequence shown here is derived from an EMBL/GenBank/DDBJ whole genome shotgun (WGS) entry which is preliminary data.</text>
</comment>
<dbReference type="RefSeq" id="WP_068275671.1">
    <property type="nucleotide sequence ID" value="NZ_LQZG01000003.1"/>
</dbReference>
<dbReference type="Proteomes" id="UP000076976">
    <property type="component" value="Unassembled WGS sequence"/>
</dbReference>
<organism evidence="2 3">
    <name type="scientific">Janibacter melonis</name>
    <dbReference type="NCBI Taxonomy" id="262209"/>
    <lineage>
        <taxon>Bacteria</taxon>
        <taxon>Bacillati</taxon>
        <taxon>Actinomycetota</taxon>
        <taxon>Actinomycetes</taxon>
        <taxon>Micrococcales</taxon>
        <taxon>Intrasporangiaceae</taxon>
        <taxon>Janibacter</taxon>
    </lineage>
</organism>
<name>A0A176QB97_9MICO</name>
<keyword evidence="3" id="KW-1185">Reference proteome</keyword>